<dbReference type="InterPro" id="IPR000594">
    <property type="entry name" value="ThiF_NAD_FAD-bd"/>
</dbReference>
<dbReference type="Gene3D" id="2.40.30.180">
    <property type="entry name" value="Ubiquitin-activating enzyme E1, FCCH domain"/>
    <property type="match status" value="1"/>
</dbReference>
<dbReference type="SMART" id="SM00368">
    <property type="entry name" value="LRR_RI"/>
    <property type="match status" value="4"/>
</dbReference>
<dbReference type="GO" id="GO:0016925">
    <property type="term" value="P:protein sumoylation"/>
    <property type="evidence" value="ECO:0007669"/>
    <property type="project" value="TreeGrafter"/>
</dbReference>
<comment type="similarity">
    <text evidence="4">Belongs to the ubiquitin-activating E1 family.</text>
</comment>
<dbReference type="Gene3D" id="1.10.10.2660">
    <property type="entry name" value="Ubiquitin-activating enzyme E1, SCCH domain"/>
    <property type="match status" value="1"/>
</dbReference>
<dbReference type="Gene3D" id="3.40.50.720">
    <property type="entry name" value="NAD(P)-binding Rossmann-like Domain"/>
    <property type="match status" value="1"/>
</dbReference>
<keyword evidence="9" id="KW-0539">Nucleus</keyword>
<evidence type="ECO:0000256" key="12">
    <source>
        <dbReference type="SAM" id="MobiDB-lite"/>
    </source>
</evidence>
<protein>
    <recommendedName>
        <fullName evidence="10">Ubiquitin-like 1-activating enzyme E1A</fullName>
    </recommendedName>
</protein>
<evidence type="ECO:0000313" key="15">
    <source>
        <dbReference type="EMBL" id="KOO22127.1"/>
    </source>
</evidence>
<dbReference type="InterPro" id="IPR001611">
    <property type="entry name" value="Leu-rich_rpt"/>
</dbReference>
<dbReference type="GO" id="GO:0016567">
    <property type="term" value="P:protein ubiquitination"/>
    <property type="evidence" value="ECO:0007669"/>
    <property type="project" value="UniProtKB-UniPathway"/>
</dbReference>
<evidence type="ECO:0000256" key="3">
    <source>
        <dbReference type="ARBA" id="ARBA00004906"/>
    </source>
</evidence>
<keyword evidence="6" id="KW-0547">Nucleotide-binding</keyword>
<evidence type="ECO:0000313" key="16">
    <source>
        <dbReference type="Proteomes" id="UP000037460"/>
    </source>
</evidence>
<dbReference type="PRINTS" id="PR01849">
    <property type="entry name" value="UBIQUITINACT"/>
</dbReference>
<evidence type="ECO:0000256" key="11">
    <source>
        <dbReference type="PROSITE-ProRule" id="PRU10132"/>
    </source>
</evidence>
<dbReference type="InterPro" id="IPR032675">
    <property type="entry name" value="LRR_dom_sf"/>
</dbReference>
<proteinExistence type="inferred from homology"/>
<dbReference type="OrthoDB" id="277100at2759"/>
<feature type="domain" description="THIF-type NAD/FAD binding fold" evidence="13">
    <location>
        <begin position="153"/>
        <end position="559"/>
    </location>
</feature>
<evidence type="ECO:0000256" key="5">
    <source>
        <dbReference type="ARBA" id="ARBA00022598"/>
    </source>
</evidence>
<gene>
    <name evidence="15" type="ORF">Ctob_005939</name>
</gene>
<dbReference type="Pfam" id="PF13516">
    <property type="entry name" value="LRR_6"/>
    <property type="match status" value="2"/>
</dbReference>
<evidence type="ECO:0000256" key="8">
    <source>
        <dbReference type="ARBA" id="ARBA00022840"/>
    </source>
</evidence>
<dbReference type="Proteomes" id="UP000037460">
    <property type="component" value="Unassembled WGS sequence"/>
</dbReference>
<evidence type="ECO:0000256" key="9">
    <source>
        <dbReference type="ARBA" id="ARBA00023242"/>
    </source>
</evidence>
<keyword evidence="8" id="KW-0067">ATP-binding</keyword>
<keyword evidence="7" id="KW-0833">Ubl conjugation pathway</keyword>
<organism evidence="15 16">
    <name type="scientific">Chrysochromulina tobinii</name>
    <dbReference type="NCBI Taxonomy" id="1460289"/>
    <lineage>
        <taxon>Eukaryota</taxon>
        <taxon>Haptista</taxon>
        <taxon>Haptophyta</taxon>
        <taxon>Prymnesiophyceae</taxon>
        <taxon>Prymnesiales</taxon>
        <taxon>Chrysochromulinaceae</taxon>
        <taxon>Chrysochromulina</taxon>
    </lineage>
</organism>
<evidence type="ECO:0000256" key="10">
    <source>
        <dbReference type="ARBA" id="ARBA00044354"/>
    </source>
</evidence>
<feature type="region of interest" description="Disordered" evidence="12">
    <location>
        <begin position="97"/>
        <end position="136"/>
    </location>
</feature>
<dbReference type="InterPro" id="IPR033127">
    <property type="entry name" value="UBQ-activ_enz_E1_Cys_AS"/>
</dbReference>
<dbReference type="PANTHER" id="PTHR10953:SF162">
    <property type="entry name" value="SUMO-ACTIVATING ENZYME SUBUNIT 1"/>
    <property type="match status" value="1"/>
</dbReference>
<evidence type="ECO:0000256" key="1">
    <source>
        <dbReference type="ARBA" id="ARBA00004123"/>
    </source>
</evidence>
<evidence type="ECO:0000259" key="14">
    <source>
        <dbReference type="Pfam" id="PF10585"/>
    </source>
</evidence>
<dbReference type="UniPathway" id="UPA00143"/>
<keyword evidence="16" id="KW-1185">Reference proteome</keyword>
<dbReference type="InterPro" id="IPR000011">
    <property type="entry name" value="UBQ/SUMO-activ_enz_E1-like"/>
</dbReference>
<feature type="active site" description="Glycyl thioester intermediate" evidence="11">
    <location>
        <position position="765"/>
    </location>
</feature>
<evidence type="ECO:0000259" key="13">
    <source>
        <dbReference type="Pfam" id="PF00899"/>
    </source>
</evidence>
<dbReference type="InterPro" id="IPR042449">
    <property type="entry name" value="Ub-E1_IAD_1"/>
</dbReference>
<dbReference type="Gene3D" id="3.80.10.10">
    <property type="entry name" value="Ribonuclease Inhibitor"/>
    <property type="match status" value="2"/>
</dbReference>
<dbReference type="InterPro" id="IPR042302">
    <property type="entry name" value="E1_FCCH_sf"/>
</dbReference>
<evidence type="ECO:0000256" key="7">
    <source>
        <dbReference type="ARBA" id="ARBA00022786"/>
    </source>
</evidence>
<evidence type="ECO:0000256" key="2">
    <source>
        <dbReference type="ARBA" id="ARBA00004718"/>
    </source>
</evidence>
<dbReference type="InterPro" id="IPR035985">
    <property type="entry name" value="Ubiquitin-activating_enz"/>
</dbReference>
<dbReference type="InterPro" id="IPR042063">
    <property type="entry name" value="Ubi_acti_E1_SCCH"/>
</dbReference>
<dbReference type="GO" id="GO:0005737">
    <property type="term" value="C:cytoplasm"/>
    <property type="evidence" value="ECO:0007669"/>
    <property type="project" value="TreeGrafter"/>
</dbReference>
<reference evidence="16" key="1">
    <citation type="journal article" date="2015" name="PLoS Genet.">
        <title>Genome Sequence and Transcriptome Analyses of Chrysochromulina tobin: Metabolic Tools for Enhanced Algal Fitness in the Prominent Order Prymnesiales (Haptophyceae).</title>
        <authorList>
            <person name="Hovde B.T."/>
            <person name="Deodato C.R."/>
            <person name="Hunsperger H.M."/>
            <person name="Ryken S.A."/>
            <person name="Yost W."/>
            <person name="Jha R.K."/>
            <person name="Patterson J."/>
            <person name="Monnat R.J. Jr."/>
            <person name="Barlow S.B."/>
            <person name="Starkenburg S.R."/>
            <person name="Cattolico R.A."/>
        </authorList>
    </citation>
    <scope>NUCLEOTIDE SEQUENCE</scope>
    <source>
        <strain evidence="16">CCMP291</strain>
    </source>
</reference>
<dbReference type="EMBL" id="JWZX01003308">
    <property type="protein sequence ID" value="KOO22127.1"/>
    <property type="molecule type" value="Genomic_DNA"/>
</dbReference>
<evidence type="ECO:0000256" key="4">
    <source>
        <dbReference type="ARBA" id="ARBA00005673"/>
    </source>
</evidence>
<dbReference type="SUPFAM" id="SSF52047">
    <property type="entry name" value="RNI-like"/>
    <property type="match status" value="1"/>
</dbReference>
<evidence type="ECO:0000256" key="6">
    <source>
        <dbReference type="ARBA" id="ARBA00022741"/>
    </source>
</evidence>
<dbReference type="PANTHER" id="PTHR10953">
    <property type="entry name" value="UBIQUITIN-ACTIVATING ENZYME E1"/>
    <property type="match status" value="1"/>
</dbReference>
<feature type="compositionally biased region" description="Basic and acidic residues" evidence="12">
    <location>
        <begin position="97"/>
        <end position="108"/>
    </location>
</feature>
<dbReference type="Gene3D" id="3.50.50.80">
    <property type="entry name" value="Ubiquitin-activating enzyme E1, inactive adenylation domain, subdomain 1"/>
    <property type="match status" value="1"/>
</dbReference>
<sequence>MDRRFRANGKIDYLADPRLSKLTFASIQKHIEATCVSRGFPAVELKKKLFGCATKFALVSVADEFNVELETLLNELGPIKTFTPVMRSMNDVKYMEKHAAEKAERERSNAASAPADVADTSHAQSPPPRRKAAPANVTDLEGDLKFMDRNSRMIGAFGLDVIAKMVGMKVLIVGCKGIGIEVAKNTVLAGVHTLTIFDPAPTSVRDLGTNFFLTEADVGKPRATVCAPRVAELNSNVLVQAAEGGELTEALVAQHTIAVFTRGSRTELTRWNEFCRSQKHPISFLCCYGGGAWGGLFVDHGDSFTIRDATGRAPLIKLVKSIEVKEDHVLVRYDTPDGQPPEGLPDGGLVEFDEVKGLISAGAWAEAGNPSGGSLNNAGPVRTSHASEDPVKTFRISLPTDLSGPPTAWMGGGVITEKKEATTVHFRSFAECVHKPGGVVMAGDGTQGFLMTDMTFSMVELQLHVAQQGVFAFEEASGRLPNINDAADAAQVVVLAKEFEAATGVLGGMGLEVDESITARVAMHCRIELQPMSAFWGGVVAQELVKVAGKYTPIQQFLHLQSFAALPDTAPSAEDAAPLGCRYDDMIAVYGRAFQERLGELRVFMVGCGALGCEFMKNFALLGVCCGPTGSLVVTDNDRIEVSNLNRQFLFREDNVGKPKSEAAAARALTMNPSLNIEAKQDLVATTTEHLFDSDFWNGLDLVCNALDNMKARLYVDAQCIFYEKPLLESGTMGTGANVDIVVPHLTRSYADGGAADEGGGVPMCTLRNFPHLIDHCIEWARAKFEDLFADPAQKAAKVLEDVNSFVKKTRSETLQATDGRSSKISKEIPKLKKLISTLEMGTKGPTMSDAVALAWAAFHELFRDILLDLTEQFPDGSKDKKGEPFWSGHKRFPKAAHYDASNPEHVAFMLATSNLFAAMLGIPGKKPPSELNQPGPMRWQAPYRSAEWLAGMLAKIGGPPERVKGAVEIDGEEKKEGADDMAREEAELEQLLKRIADMGAGAKGHFEPADFEKDDDDNFHIDFITACSNLRAANYHIPTTSRHKCKMIAGRIIPAIATTTASVTGLVMLEMLKVLQNKPTAQLRNGNYDLGSNQYMLFEAEPPAQLATKVMASACMCWPAIASDCLPHQVEITMPDPKDHPDAYDAKGNLVDMYKDPDMMLGFAERVRCYPDPHTKYDKMWVGPVAPTATVQQLREAIDACFAEAGLKAAMINGPTQRIECEKDEHNASGIKAGSRSLWNPLLSSTRANLEKPWGPLLKELTTRDEIKWQTVDDPVDVSGKRLCTDLTIQLQNDDGDDVKTPTIIIKLAPFEFVSYKERKAREVTPWLESFAKKGKLCFLCTDTAEREFNAEDAKVLADAMIAQGPCEVEYIFFQNSKIGDQGLEAVAKAMAAGATPKLLTMDLSNILATDAGFMHLIGAIKHCPNLRDLVFKQNSLTDAAFSALHEVIKRGEWPAMERLNLAGTQSERHTISDASFVPFGHDLADGVIKTTRLEEIELSDTDISDAGLASIALAIQRGHLRKLRSLYMQACRITDEGARALADALRANKRTQLFDIRLGYQNSHDAMAPRVTPEGGKAAIEAAGESLGRRVFCVLDALEEHSSREVQESHGPGVNG</sequence>
<dbReference type="InterPro" id="IPR019572">
    <property type="entry name" value="UBA_E1_SCCH"/>
</dbReference>
<comment type="caution">
    <text evidence="15">The sequence shown here is derived from an EMBL/GenBank/DDBJ whole genome shotgun (WGS) entry which is preliminary data.</text>
</comment>
<dbReference type="Pfam" id="PF10585">
    <property type="entry name" value="UBA_E1_SCCH"/>
    <property type="match status" value="1"/>
</dbReference>
<comment type="pathway">
    <text evidence="2">Protein modification; protein sumoylation.</text>
</comment>
<dbReference type="GO" id="GO:0005524">
    <property type="term" value="F:ATP binding"/>
    <property type="evidence" value="ECO:0007669"/>
    <property type="project" value="UniProtKB-KW"/>
</dbReference>
<dbReference type="GO" id="GO:0019948">
    <property type="term" value="F:SUMO activating enzyme activity"/>
    <property type="evidence" value="ECO:0007669"/>
    <property type="project" value="TreeGrafter"/>
</dbReference>
<dbReference type="Gene3D" id="3.40.50.12550">
    <property type="entry name" value="Ubiquitin-activating enzyme E1, inactive adenylation domain, subdomain 2"/>
    <property type="match status" value="1"/>
</dbReference>
<dbReference type="PROSITE" id="PS00865">
    <property type="entry name" value="UBIQUITIN_ACTIVAT_2"/>
    <property type="match status" value="1"/>
</dbReference>
<keyword evidence="5" id="KW-0436">Ligase</keyword>
<accession>A0A0M0J714</accession>
<dbReference type="GO" id="GO:0031510">
    <property type="term" value="C:SUMO activating enzyme complex"/>
    <property type="evidence" value="ECO:0007669"/>
    <property type="project" value="TreeGrafter"/>
</dbReference>
<dbReference type="InterPro" id="IPR045886">
    <property type="entry name" value="ThiF/MoeB/HesA"/>
</dbReference>
<dbReference type="SUPFAM" id="SSF69572">
    <property type="entry name" value="Activating enzymes of the ubiquitin-like proteins"/>
    <property type="match status" value="2"/>
</dbReference>
<comment type="subcellular location">
    <subcellularLocation>
        <location evidence="1">Nucleus</location>
    </subcellularLocation>
</comment>
<feature type="domain" description="THIF-type NAD/FAD binding fold" evidence="13">
    <location>
        <begin position="587"/>
        <end position="1101"/>
    </location>
</feature>
<name>A0A0M0J714_9EUKA</name>
<dbReference type="Pfam" id="PF00899">
    <property type="entry name" value="ThiF"/>
    <property type="match status" value="2"/>
</dbReference>
<feature type="domain" description="Ubiquitin-activating enzyme SCCH" evidence="14">
    <location>
        <begin position="771"/>
        <end position="1047"/>
    </location>
</feature>
<comment type="pathway">
    <text evidence="3">Protein modification; protein ubiquitination.</text>
</comment>